<evidence type="ECO:0008006" key="4">
    <source>
        <dbReference type="Google" id="ProtNLM"/>
    </source>
</evidence>
<proteinExistence type="predicted"/>
<dbReference type="OrthoDB" id="1894652at2759"/>
<accession>A0A9Q5I552</accession>
<keyword evidence="3" id="KW-1185">Reference proteome</keyword>
<gene>
    <name evidence="2" type="ORF">A7U60_g1191</name>
</gene>
<name>A0A9Q5I552_SANBA</name>
<dbReference type="AlphaFoldDB" id="A0A9Q5I552"/>
<keyword evidence="1" id="KW-0732">Signal</keyword>
<feature type="signal peptide" evidence="1">
    <location>
        <begin position="1"/>
        <end position="16"/>
    </location>
</feature>
<dbReference type="Proteomes" id="UP000757232">
    <property type="component" value="Unassembled WGS sequence"/>
</dbReference>
<evidence type="ECO:0000313" key="3">
    <source>
        <dbReference type="Proteomes" id="UP000757232"/>
    </source>
</evidence>
<dbReference type="EMBL" id="LNZH02000081">
    <property type="protein sequence ID" value="OCB91565.1"/>
    <property type="molecule type" value="Genomic_DNA"/>
</dbReference>
<evidence type="ECO:0000313" key="2">
    <source>
        <dbReference type="EMBL" id="OCB91565.1"/>
    </source>
</evidence>
<sequence length="231" mass="25066">MFSTLLLVLVPTFVAAADSQFRIYHRVYGPGVPEQPLILRATLDPTSLQLLPAPEVQDSLAQFYNDVKGNSAALYQIALETAPAGEGFDPVGERLDISAVKACHIPIASAEYLTLHLDRKGLPFHVDYYLGDVPASGACPSSKQLRALNLDQSTWLHPSNTTVRIRRATHPPLPELRTPPPLSPKGQVLQPEPEKTFIQKYWIYMAAGLAILLVAGGSPPEEEGGRPAGGR</sequence>
<evidence type="ECO:0000256" key="1">
    <source>
        <dbReference type="SAM" id="SignalP"/>
    </source>
</evidence>
<protein>
    <recommendedName>
        <fullName evidence="4">ER membrane protein complex subunit 10</fullName>
    </recommendedName>
</protein>
<comment type="caution">
    <text evidence="2">The sequence shown here is derived from an EMBL/GenBank/DDBJ whole genome shotgun (WGS) entry which is preliminary data.</text>
</comment>
<organism evidence="2 3">
    <name type="scientific">Sanghuangporus baumii</name>
    <name type="common">Phellinus baumii</name>
    <dbReference type="NCBI Taxonomy" id="108892"/>
    <lineage>
        <taxon>Eukaryota</taxon>
        <taxon>Fungi</taxon>
        <taxon>Dikarya</taxon>
        <taxon>Basidiomycota</taxon>
        <taxon>Agaricomycotina</taxon>
        <taxon>Agaricomycetes</taxon>
        <taxon>Hymenochaetales</taxon>
        <taxon>Hymenochaetaceae</taxon>
        <taxon>Sanghuangporus</taxon>
    </lineage>
</organism>
<dbReference type="Pfam" id="PF21203">
    <property type="entry name" value="ECM10"/>
    <property type="match status" value="1"/>
</dbReference>
<dbReference type="CDD" id="cd22209">
    <property type="entry name" value="EMC10"/>
    <property type="match status" value="1"/>
</dbReference>
<reference evidence="2" key="1">
    <citation type="submission" date="2016-06" db="EMBL/GenBank/DDBJ databases">
        <title>Draft Genome sequence of the fungus Inonotus baumii.</title>
        <authorList>
            <person name="Zhu H."/>
            <person name="Lin W."/>
        </authorList>
    </citation>
    <scope>NUCLEOTIDE SEQUENCE</scope>
    <source>
        <strain evidence="2">821</strain>
    </source>
</reference>
<feature type="chain" id="PRO_5040351501" description="ER membrane protein complex subunit 10" evidence="1">
    <location>
        <begin position="17"/>
        <end position="231"/>
    </location>
</feature>